<keyword evidence="2" id="KW-1185">Reference proteome</keyword>
<proteinExistence type="predicted"/>
<organism evidence="1 2">
    <name type="scientific">Neobacillus citreus</name>
    <dbReference type="NCBI Taxonomy" id="2833578"/>
    <lineage>
        <taxon>Bacteria</taxon>
        <taxon>Bacillati</taxon>
        <taxon>Bacillota</taxon>
        <taxon>Bacilli</taxon>
        <taxon>Bacillales</taxon>
        <taxon>Bacillaceae</taxon>
        <taxon>Neobacillus</taxon>
    </lineage>
</organism>
<reference evidence="1 2" key="1">
    <citation type="submission" date="2022-03" db="EMBL/GenBank/DDBJ databases">
        <title>Novel Bacillus species.</title>
        <authorList>
            <person name="Liu G."/>
        </authorList>
    </citation>
    <scope>NUCLEOTIDE SEQUENCE [LARGE SCALE GENOMIC DNA]</scope>
    <source>
        <strain evidence="1 2">FJAT-50051</strain>
    </source>
</reference>
<accession>A0A9J6MSP3</accession>
<comment type="caution">
    <text evidence="1">The sequence shown here is derived from an EMBL/GenBank/DDBJ whole genome shotgun (WGS) entry which is preliminary data.</text>
</comment>
<dbReference type="Proteomes" id="UP000677265">
    <property type="component" value="Unassembled WGS sequence"/>
</dbReference>
<name>A0A9J6MSP3_9BACI</name>
<dbReference type="EMBL" id="JAGYPE020000002">
    <property type="protein sequence ID" value="MCH6264355.1"/>
    <property type="molecule type" value="Genomic_DNA"/>
</dbReference>
<feature type="non-terminal residue" evidence="1">
    <location>
        <position position="1"/>
    </location>
</feature>
<dbReference type="AlphaFoldDB" id="A0A9J6MSP3"/>
<evidence type="ECO:0000313" key="2">
    <source>
        <dbReference type="Proteomes" id="UP000677265"/>
    </source>
</evidence>
<protein>
    <submittedName>
        <fullName evidence="1">7-carboxy-7-deazaguanine synthase QueE</fullName>
    </submittedName>
</protein>
<gene>
    <name evidence="1" type="ORF">KHB02_002270</name>
</gene>
<evidence type="ECO:0000313" key="1">
    <source>
        <dbReference type="EMBL" id="MCH6264355.1"/>
    </source>
</evidence>
<sequence>LSTMDNQELLLHLINKYERLIDKVMQDSEMNNVKVLPQLHTFLWGNKRGV</sequence>